<dbReference type="Proteomes" id="UP000199321">
    <property type="component" value="Unassembled WGS sequence"/>
</dbReference>
<evidence type="ECO:0000313" key="5">
    <source>
        <dbReference type="Proteomes" id="UP000199321"/>
    </source>
</evidence>
<dbReference type="PROSITE" id="PS50930">
    <property type="entry name" value="HTH_LYTTR"/>
    <property type="match status" value="1"/>
</dbReference>
<gene>
    <name evidence="4" type="ORF">SAMN05421855_1105</name>
</gene>
<name>A0A1G7JB72_9FLAO</name>
<dbReference type="SMART" id="SM00850">
    <property type="entry name" value="LytTR"/>
    <property type="match status" value="1"/>
</dbReference>
<keyword evidence="5" id="KW-1185">Reference proteome</keyword>
<feature type="modified residue" description="4-aspartylphosphate" evidence="1">
    <location>
        <position position="61"/>
    </location>
</feature>
<dbReference type="PROSITE" id="PS50110">
    <property type="entry name" value="RESPONSE_REGULATORY"/>
    <property type="match status" value="1"/>
</dbReference>
<dbReference type="Gene3D" id="3.40.50.2300">
    <property type="match status" value="1"/>
</dbReference>
<dbReference type="InterPro" id="IPR007492">
    <property type="entry name" value="LytTR_DNA-bd_dom"/>
</dbReference>
<keyword evidence="1" id="KW-0597">Phosphoprotein</keyword>
<dbReference type="GO" id="GO:0000156">
    <property type="term" value="F:phosphorelay response regulator activity"/>
    <property type="evidence" value="ECO:0007669"/>
    <property type="project" value="InterPro"/>
</dbReference>
<evidence type="ECO:0000259" key="3">
    <source>
        <dbReference type="PROSITE" id="PS50930"/>
    </source>
</evidence>
<dbReference type="RefSeq" id="WP_093145390.1">
    <property type="nucleotide sequence ID" value="NZ_BMWO01000013.1"/>
</dbReference>
<dbReference type="SUPFAM" id="SSF52172">
    <property type="entry name" value="CheY-like"/>
    <property type="match status" value="1"/>
</dbReference>
<keyword evidence="4" id="KW-0238">DNA-binding</keyword>
<dbReference type="Gene3D" id="2.40.50.1020">
    <property type="entry name" value="LytTr DNA-binding domain"/>
    <property type="match status" value="1"/>
</dbReference>
<dbReference type="InterPro" id="IPR001789">
    <property type="entry name" value="Sig_transdc_resp-reg_receiver"/>
</dbReference>
<dbReference type="STRING" id="227084.SAMN05421855_1105"/>
<dbReference type="OrthoDB" id="2962330at2"/>
<dbReference type="PANTHER" id="PTHR37299">
    <property type="entry name" value="TRANSCRIPTIONAL REGULATOR-RELATED"/>
    <property type="match status" value="1"/>
</dbReference>
<proteinExistence type="predicted"/>
<feature type="domain" description="Response regulatory" evidence="2">
    <location>
        <begin position="11"/>
        <end position="125"/>
    </location>
</feature>
<evidence type="ECO:0000256" key="1">
    <source>
        <dbReference type="PROSITE-ProRule" id="PRU00169"/>
    </source>
</evidence>
<sequence>MTQKNASRAIRIYIVEDEPLIAETAKMSLESHGIRVLGISEGYDEALKNIQARQANIVLLDINLEGEKDGVELAKSLEKLSIPYLFLTSQTDPSTLARVKETNPLGFIVKPFTESGLLSNIELAWHKISLEKEEYIIIRSEGERVKLNQASILYLKAFDNYCYVVTSEKEYLIPHTLKSTSESLNSEIFKKSHRSYLINTIKIKGIKSDAVLIEDKEVPLSDTYKKKIESLL</sequence>
<dbReference type="SMART" id="SM00448">
    <property type="entry name" value="REC"/>
    <property type="match status" value="1"/>
</dbReference>
<dbReference type="GO" id="GO:0003677">
    <property type="term" value="F:DNA binding"/>
    <property type="evidence" value="ECO:0007669"/>
    <property type="project" value="UniProtKB-KW"/>
</dbReference>
<dbReference type="InterPro" id="IPR046947">
    <property type="entry name" value="LytR-like"/>
</dbReference>
<reference evidence="4 5" key="1">
    <citation type="submission" date="2016-10" db="EMBL/GenBank/DDBJ databases">
        <authorList>
            <person name="de Groot N.N."/>
        </authorList>
    </citation>
    <scope>NUCLEOTIDE SEQUENCE [LARGE SCALE GENOMIC DNA]</scope>
    <source>
        <strain evidence="4 5">DSM 16195</strain>
    </source>
</reference>
<dbReference type="InterPro" id="IPR011006">
    <property type="entry name" value="CheY-like_superfamily"/>
</dbReference>
<feature type="domain" description="HTH LytTR-type" evidence="3">
    <location>
        <begin position="136"/>
        <end position="232"/>
    </location>
</feature>
<evidence type="ECO:0000313" key="4">
    <source>
        <dbReference type="EMBL" id="SDF21729.1"/>
    </source>
</evidence>
<organism evidence="4 5">
    <name type="scientific">Ulvibacter litoralis</name>
    <dbReference type="NCBI Taxonomy" id="227084"/>
    <lineage>
        <taxon>Bacteria</taxon>
        <taxon>Pseudomonadati</taxon>
        <taxon>Bacteroidota</taxon>
        <taxon>Flavobacteriia</taxon>
        <taxon>Flavobacteriales</taxon>
        <taxon>Flavobacteriaceae</taxon>
        <taxon>Ulvibacter</taxon>
    </lineage>
</organism>
<protein>
    <submittedName>
        <fullName evidence="4">DNA-binding response regulator, LytR/AlgR family</fullName>
    </submittedName>
</protein>
<accession>A0A1G7JB72</accession>
<dbReference type="Pfam" id="PF04397">
    <property type="entry name" value="LytTR"/>
    <property type="match status" value="1"/>
</dbReference>
<evidence type="ECO:0000259" key="2">
    <source>
        <dbReference type="PROSITE" id="PS50110"/>
    </source>
</evidence>
<dbReference type="PANTHER" id="PTHR37299:SF1">
    <property type="entry name" value="STAGE 0 SPORULATION PROTEIN A HOMOLOG"/>
    <property type="match status" value="1"/>
</dbReference>
<dbReference type="AlphaFoldDB" id="A0A1G7JB72"/>
<dbReference type="Pfam" id="PF00072">
    <property type="entry name" value="Response_reg"/>
    <property type="match status" value="1"/>
</dbReference>
<dbReference type="EMBL" id="FNBA01000010">
    <property type="protein sequence ID" value="SDF21729.1"/>
    <property type="molecule type" value="Genomic_DNA"/>
</dbReference>